<sequence length="675" mass="70159">MSQTRPLRTPVSMALTGAQRGVYYAHHVASAGGSDAAGRYNVGQYIDLPGRLDPALLRAALECTVAETDALRTVVADGGAQPGGAGAAGADAEREEPHQVVHPELPWDGPLLEEADLTGREDPRGAALALMRADMAAPVDLAAGPLHRFVLYRIGPERHLWFQRFHHIVADAYAITTFTRRVAEVYTALASGGSSPERRFGGLSAVVAEEEDYAASERRAADREYWSALLADRPEPALLGDAPPAPAPAVVTAAGGLDAPTADRLAELGKRSGASWAEAVVAAFGCYVHRRTGARDVVLGMPAMGRLGSAALRTPAMVVNVLPLRLGLHPADTVADVLAHTTSRLRELRAHQRYRAEDVRRDLSLVGRGTPLHGPMINIKAFDYDLAFGGVRGTARTLSEGPVDDVSLSVYRGTGGGLRFELNGNAARYTADDLDTLLAEFGRLLRGIAAEGDEPEQADRRPLGTLDIADAAAACGPASDVPGSPVADLVAEAARRTPGAPAVQAAGVSLSFGELAARADALAVRLRAAGAGPERVVAVALPRSVDLVVALLAVGRAGAVYLPVDPGFPADRVGFMLADAGARLLVTDAATGAQLPETPGGTRLILMSRPAEDPAPETGPGHDSRQVPSPGSVADGAAYILYTSGSTGRPKGVVVSHGALANFLADMGDRFPLSA</sequence>
<evidence type="ECO:0000313" key="4">
    <source>
        <dbReference type="EMBL" id="MDT0305134.1"/>
    </source>
</evidence>
<feature type="domain" description="Condensation" evidence="3">
    <location>
        <begin position="13"/>
        <end position="456"/>
    </location>
</feature>
<dbReference type="EMBL" id="JAVREK010000036">
    <property type="protein sequence ID" value="MDT0305134.1"/>
    <property type="molecule type" value="Genomic_DNA"/>
</dbReference>
<evidence type="ECO:0000313" key="5">
    <source>
        <dbReference type="Proteomes" id="UP001183226"/>
    </source>
</evidence>
<feature type="region of interest" description="Disordered" evidence="1">
    <location>
        <begin position="76"/>
        <end position="106"/>
    </location>
</feature>
<dbReference type="Proteomes" id="UP001183226">
    <property type="component" value="Unassembled WGS sequence"/>
</dbReference>
<dbReference type="PROSITE" id="PS00455">
    <property type="entry name" value="AMP_BINDING"/>
    <property type="match status" value="1"/>
</dbReference>
<name>A0ABU2L0Q0_9ACTN</name>
<dbReference type="Gene3D" id="3.30.559.10">
    <property type="entry name" value="Chloramphenicol acetyltransferase-like domain"/>
    <property type="match status" value="1"/>
</dbReference>
<keyword evidence="5" id="KW-1185">Reference proteome</keyword>
<evidence type="ECO:0000259" key="3">
    <source>
        <dbReference type="Pfam" id="PF00668"/>
    </source>
</evidence>
<feature type="compositionally biased region" description="Basic and acidic residues" evidence="1">
    <location>
        <begin position="91"/>
        <end position="101"/>
    </location>
</feature>
<dbReference type="SUPFAM" id="SSF52777">
    <property type="entry name" value="CoA-dependent acyltransferases"/>
    <property type="match status" value="2"/>
</dbReference>
<dbReference type="InterPro" id="IPR020845">
    <property type="entry name" value="AMP-binding_CS"/>
</dbReference>
<organism evidence="4 5">
    <name type="scientific">Streptomonospora wellingtoniae</name>
    <dbReference type="NCBI Taxonomy" id="3075544"/>
    <lineage>
        <taxon>Bacteria</taxon>
        <taxon>Bacillati</taxon>
        <taxon>Actinomycetota</taxon>
        <taxon>Actinomycetes</taxon>
        <taxon>Streptosporangiales</taxon>
        <taxon>Nocardiopsidaceae</taxon>
        <taxon>Streptomonospora</taxon>
    </lineage>
</organism>
<dbReference type="SUPFAM" id="SSF56801">
    <property type="entry name" value="Acetyl-CoA synthetase-like"/>
    <property type="match status" value="1"/>
</dbReference>
<protein>
    <submittedName>
        <fullName evidence="4">Condensation domain-containing protein</fullName>
    </submittedName>
</protein>
<proteinExistence type="predicted"/>
<dbReference type="Pfam" id="PF00501">
    <property type="entry name" value="AMP-binding"/>
    <property type="match status" value="1"/>
</dbReference>
<dbReference type="Gene3D" id="3.40.50.980">
    <property type="match status" value="2"/>
</dbReference>
<comment type="caution">
    <text evidence="4">The sequence shown here is derived from an EMBL/GenBank/DDBJ whole genome shotgun (WGS) entry which is preliminary data.</text>
</comment>
<accession>A0ABU2L0Q0</accession>
<evidence type="ECO:0000256" key="1">
    <source>
        <dbReference type="SAM" id="MobiDB-lite"/>
    </source>
</evidence>
<dbReference type="Gene3D" id="3.30.559.30">
    <property type="entry name" value="Nonribosomal peptide synthetase, condensation domain"/>
    <property type="match status" value="1"/>
</dbReference>
<dbReference type="PANTHER" id="PTHR45527:SF1">
    <property type="entry name" value="FATTY ACID SYNTHASE"/>
    <property type="match status" value="1"/>
</dbReference>
<feature type="domain" description="AMP-dependent synthetase/ligase" evidence="2">
    <location>
        <begin position="491"/>
        <end position="667"/>
    </location>
</feature>
<feature type="region of interest" description="Disordered" evidence="1">
    <location>
        <begin position="610"/>
        <end position="629"/>
    </location>
</feature>
<reference evidence="5" key="1">
    <citation type="submission" date="2023-07" db="EMBL/GenBank/DDBJ databases">
        <title>30 novel species of actinomycetes from the DSMZ collection.</title>
        <authorList>
            <person name="Nouioui I."/>
        </authorList>
    </citation>
    <scope>NUCLEOTIDE SEQUENCE [LARGE SCALE GENOMIC DNA]</scope>
    <source>
        <strain evidence="5">DSM 45055</strain>
    </source>
</reference>
<evidence type="ECO:0000259" key="2">
    <source>
        <dbReference type="Pfam" id="PF00501"/>
    </source>
</evidence>
<dbReference type="InterPro" id="IPR023213">
    <property type="entry name" value="CAT-like_dom_sf"/>
</dbReference>
<dbReference type="PANTHER" id="PTHR45527">
    <property type="entry name" value="NONRIBOSOMAL PEPTIDE SYNTHETASE"/>
    <property type="match status" value="1"/>
</dbReference>
<gene>
    <name evidence="4" type="ORF">RM446_23675</name>
</gene>
<feature type="non-terminal residue" evidence="4">
    <location>
        <position position="675"/>
    </location>
</feature>
<dbReference type="InterPro" id="IPR000873">
    <property type="entry name" value="AMP-dep_synth/lig_dom"/>
</dbReference>
<dbReference type="InterPro" id="IPR001242">
    <property type="entry name" value="Condensation_dom"/>
</dbReference>
<dbReference type="RefSeq" id="WP_311547649.1">
    <property type="nucleotide sequence ID" value="NZ_JAVREK010000036.1"/>
</dbReference>
<dbReference type="Pfam" id="PF00668">
    <property type="entry name" value="Condensation"/>
    <property type="match status" value="1"/>
</dbReference>